<keyword evidence="1" id="KW-0472">Membrane</keyword>
<protein>
    <submittedName>
        <fullName evidence="2">Membrane protein</fullName>
    </submittedName>
</protein>
<reference evidence="2 3" key="1">
    <citation type="journal article" date="2012" name="J. Bacteriol.">
        <title>Complete Genome Sequence of the Beer Spoilage Organism Pediococcus claussenii ATCC BAA-344T.</title>
        <authorList>
            <person name="Pittet V."/>
            <person name="Abegunde T."/>
            <person name="Marfleet T."/>
            <person name="Haakensen M."/>
            <person name="Morrow K."/>
            <person name="Jayaprakash T."/>
            <person name="Schroeder K."/>
            <person name="Trost B."/>
            <person name="Byrns S."/>
            <person name="Bergsveinson J."/>
            <person name="Kusalik A."/>
            <person name="Ziola B."/>
        </authorList>
    </citation>
    <scope>NUCLEOTIDE SEQUENCE [LARGE SCALE GENOMIC DNA]</scope>
    <source>
        <strain evidence="2 3">ATCC BAA-344</strain>
    </source>
</reference>
<accession>G8PBW0</accession>
<evidence type="ECO:0000256" key="1">
    <source>
        <dbReference type="SAM" id="Phobius"/>
    </source>
</evidence>
<dbReference type="AlphaFoldDB" id="G8PBW0"/>
<dbReference type="Proteomes" id="UP000005444">
    <property type="component" value="Chromosome"/>
</dbReference>
<organism evidence="2 3">
    <name type="scientific">Pediococcus claussenii (strain ATCC BAA-344 / DSM 14800 / JCM 18046 / KCTC 3811 / LMG 21948 / P06)</name>
    <dbReference type="NCBI Taxonomy" id="701521"/>
    <lineage>
        <taxon>Bacteria</taxon>
        <taxon>Bacillati</taxon>
        <taxon>Bacillota</taxon>
        <taxon>Bacilli</taxon>
        <taxon>Lactobacillales</taxon>
        <taxon>Lactobacillaceae</taxon>
        <taxon>Pediococcus</taxon>
    </lineage>
</organism>
<keyword evidence="1" id="KW-1133">Transmembrane helix</keyword>
<feature type="transmembrane region" description="Helical" evidence="1">
    <location>
        <begin position="38"/>
        <end position="61"/>
    </location>
</feature>
<dbReference type="STRING" id="701521.PECL_1806"/>
<keyword evidence="1" id="KW-0812">Transmembrane</keyword>
<dbReference type="KEGG" id="pce:PECL_1806"/>
<gene>
    <name evidence="2" type="ordered locus">PECL_1806</name>
</gene>
<dbReference type="PATRIC" id="fig|701521.8.peg.1707"/>
<dbReference type="RefSeq" id="WP_014216212.1">
    <property type="nucleotide sequence ID" value="NC_016605.1"/>
</dbReference>
<dbReference type="EMBL" id="CP003137">
    <property type="protein sequence ID" value="AEV96018.1"/>
    <property type="molecule type" value="Genomic_DNA"/>
</dbReference>
<evidence type="ECO:0000313" key="3">
    <source>
        <dbReference type="Proteomes" id="UP000005444"/>
    </source>
</evidence>
<proteinExistence type="predicted"/>
<evidence type="ECO:0000313" key="2">
    <source>
        <dbReference type="EMBL" id="AEV96018.1"/>
    </source>
</evidence>
<name>G8PBW0_PEDCP</name>
<dbReference type="HOGENOM" id="CLU_196714_0_0_9"/>
<sequence length="65" mass="7046">MSLLIGLGAIGIGLWQIRAAYKSFNGYKESGSKNANPFMLYAIWFGAFIGIIFLLLGVMALRGGF</sequence>
<keyword evidence="3" id="KW-1185">Reference proteome</keyword>